<dbReference type="SUPFAM" id="SSF51206">
    <property type="entry name" value="cAMP-binding domain-like"/>
    <property type="match status" value="1"/>
</dbReference>
<dbReference type="Gene3D" id="2.60.120.10">
    <property type="entry name" value="Jelly Rolls"/>
    <property type="match status" value="1"/>
</dbReference>
<dbReference type="KEGG" id="tav:G4V39_10860"/>
<sequence length="226" mass="25523">MKGKNFFLQIPLFEGLPEENLSLLRKIAQEKRYPAKTLVFSEGDEATGFYVVISGRVKIFKVSASGKEQILHIFGPGEPFGEVAVFAGMNFPAYAQTLEESHLLYFPRKDFVRLIEQEPSLALNMLAVLSRRLRQFAAMIEALALKEVSERLAAYLLLLAERQGRELVELEINKGQLASLLGTTPETISRVFTRLAREGYVEMEGRRIHLRAKEALQELAAGLRRL</sequence>
<accession>A0A6G7PYX3</accession>
<dbReference type="GO" id="GO:0003677">
    <property type="term" value="F:DNA binding"/>
    <property type="evidence" value="ECO:0007669"/>
    <property type="project" value="UniProtKB-KW"/>
</dbReference>
<dbReference type="PROSITE" id="PS51063">
    <property type="entry name" value="HTH_CRP_2"/>
    <property type="match status" value="1"/>
</dbReference>
<dbReference type="RefSeq" id="WP_166032961.1">
    <property type="nucleotide sequence ID" value="NZ_CP048877.1"/>
</dbReference>
<dbReference type="InterPro" id="IPR012318">
    <property type="entry name" value="HTH_CRP"/>
</dbReference>
<dbReference type="InterPro" id="IPR014710">
    <property type="entry name" value="RmlC-like_jellyroll"/>
</dbReference>
<keyword evidence="1" id="KW-0805">Transcription regulation</keyword>
<reference evidence="4 5" key="1">
    <citation type="submission" date="2020-02" db="EMBL/GenBank/DDBJ databases">
        <title>Genome analysis of Thermosulfuriphilus ammonigenes ST65T, an anaerobic thermophilic chemolithoautotrophic bacterium isolated from a deep-sea hydrothermal vent.</title>
        <authorList>
            <person name="Slobodkina G."/>
            <person name="Allioux M."/>
            <person name="Merkel A."/>
            <person name="Alain K."/>
            <person name="Jebbar M."/>
            <person name="Slobodkin A."/>
        </authorList>
    </citation>
    <scope>NUCLEOTIDE SEQUENCE [LARGE SCALE GENOMIC DNA]</scope>
    <source>
        <strain evidence="4 5">ST65</strain>
    </source>
</reference>
<dbReference type="Pfam" id="PF00027">
    <property type="entry name" value="cNMP_binding"/>
    <property type="match status" value="1"/>
</dbReference>
<dbReference type="InterPro" id="IPR036388">
    <property type="entry name" value="WH-like_DNA-bd_sf"/>
</dbReference>
<dbReference type="SUPFAM" id="SSF46785">
    <property type="entry name" value="Winged helix' DNA-binding domain"/>
    <property type="match status" value="1"/>
</dbReference>
<dbReference type="Pfam" id="PF13545">
    <property type="entry name" value="HTH_Crp_2"/>
    <property type="match status" value="1"/>
</dbReference>
<dbReference type="Gene3D" id="1.10.10.10">
    <property type="entry name" value="Winged helix-like DNA-binding domain superfamily/Winged helix DNA-binding domain"/>
    <property type="match status" value="1"/>
</dbReference>
<dbReference type="SMART" id="SM00100">
    <property type="entry name" value="cNMP"/>
    <property type="match status" value="1"/>
</dbReference>
<dbReference type="Proteomes" id="UP000502179">
    <property type="component" value="Chromosome"/>
</dbReference>
<evidence type="ECO:0000313" key="4">
    <source>
        <dbReference type="EMBL" id="QIJ72746.1"/>
    </source>
</evidence>
<dbReference type="PANTHER" id="PTHR24567">
    <property type="entry name" value="CRP FAMILY TRANSCRIPTIONAL REGULATORY PROTEIN"/>
    <property type="match status" value="1"/>
</dbReference>
<evidence type="ECO:0000256" key="2">
    <source>
        <dbReference type="ARBA" id="ARBA00023125"/>
    </source>
</evidence>
<evidence type="ECO:0000313" key="5">
    <source>
        <dbReference type="Proteomes" id="UP000502179"/>
    </source>
</evidence>
<dbReference type="AlphaFoldDB" id="A0A6G7PYX3"/>
<dbReference type="InterPro" id="IPR036390">
    <property type="entry name" value="WH_DNA-bd_sf"/>
</dbReference>
<dbReference type="GO" id="GO:0003700">
    <property type="term" value="F:DNA-binding transcription factor activity"/>
    <property type="evidence" value="ECO:0007669"/>
    <property type="project" value="TreeGrafter"/>
</dbReference>
<dbReference type="InterPro" id="IPR000595">
    <property type="entry name" value="cNMP-bd_dom"/>
</dbReference>
<proteinExistence type="predicted"/>
<dbReference type="SMART" id="SM00419">
    <property type="entry name" value="HTH_CRP"/>
    <property type="match status" value="1"/>
</dbReference>
<dbReference type="InterPro" id="IPR018490">
    <property type="entry name" value="cNMP-bd_dom_sf"/>
</dbReference>
<organism evidence="4 5">
    <name type="scientific">Thermosulfuriphilus ammonigenes</name>
    <dbReference type="NCBI Taxonomy" id="1936021"/>
    <lineage>
        <taxon>Bacteria</taxon>
        <taxon>Pseudomonadati</taxon>
        <taxon>Thermodesulfobacteriota</taxon>
        <taxon>Thermodesulfobacteria</taxon>
        <taxon>Thermodesulfobacteriales</taxon>
        <taxon>Thermodesulfobacteriaceae</taxon>
        <taxon>Thermosulfuriphilus</taxon>
    </lineage>
</organism>
<dbReference type="InterPro" id="IPR050397">
    <property type="entry name" value="Env_Response_Regulators"/>
</dbReference>
<evidence type="ECO:0000256" key="3">
    <source>
        <dbReference type="ARBA" id="ARBA00023163"/>
    </source>
</evidence>
<dbReference type="PRINTS" id="PR00034">
    <property type="entry name" value="HTHCRP"/>
</dbReference>
<gene>
    <name evidence="4" type="ORF">G4V39_10860</name>
</gene>
<dbReference type="CDD" id="cd00038">
    <property type="entry name" value="CAP_ED"/>
    <property type="match status" value="1"/>
</dbReference>
<dbReference type="PROSITE" id="PS50042">
    <property type="entry name" value="CNMP_BINDING_3"/>
    <property type="match status" value="1"/>
</dbReference>
<dbReference type="PANTHER" id="PTHR24567:SF74">
    <property type="entry name" value="HTH-TYPE TRANSCRIPTIONAL REGULATOR ARCR"/>
    <property type="match status" value="1"/>
</dbReference>
<keyword evidence="5" id="KW-1185">Reference proteome</keyword>
<name>A0A6G7PYX3_9BACT</name>
<evidence type="ECO:0000256" key="1">
    <source>
        <dbReference type="ARBA" id="ARBA00023015"/>
    </source>
</evidence>
<dbReference type="EMBL" id="CP048877">
    <property type="protein sequence ID" value="QIJ72746.1"/>
    <property type="molecule type" value="Genomic_DNA"/>
</dbReference>
<protein>
    <submittedName>
        <fullName evidence="4">Crp/Fnr family transcriptional regulator</fullName>
    </submittedName>
</protein>
<keyword evidence="3" id="KW-0804">Transcription</keyword>
<dbReference type="GO" id="GO:0005829">
    <property type="term" value="C:cytosol"/>
    <property type="evidence" value="ECO:0007669"/>
    <property type="project" value="TreeGrafter"/>
</dbReference>
<keyword evidence="2" id="KW-0238">DNA-binding</keyword>